<keyword evidence="6" id="KW-0238">DNA-binding</keyword>
<evidence type="ECO:0000256" key="3">
    <source>
        <dbReference type="ARBA" id="ARBA00022679"/>
    </source>
</evidence>
<dbReference type="InterPro" id="IPR002941">
    <property type="entry name" value="DNA_methylase_N4/N6"/>
</dbReference>
<dbReference type="InterPro" id="IPR001091">
    <property type="entry name" value="RM_Methyltransferase"/>
</dbReference>
<dbReference type="GO" id="GO:0015667">
    <property type="term" value="F:site-specific DNA-methyltransferase (cytosine-N4-specific) activity"/>
    <property type="evidence" value="ECO:0007669"/>
    <property type="project" value="UniProtKB-EC"/>
</dbReference>
<evidence type="ECO:0000256" key="4">
    <source>
        <dbReference type="ARBA" id="ARBA00022691"/>
    </source>
</evidence>
<evidence type="ECO:0000256" key="7">
    <source>
        <dbReference type="ARBA" id="ARBA00049120"/>
    </source>
</evidence>
<dbReference type="AlphaFoldDB" id="A0A3N0BVX9"/>
<protein>
    <recommendedName>
        <fullName evidence="8">Methyltransferase</fullName>
        <ecNumber evidence="8">2.1.1.-</ecNumber>
    </recommendedName>
</protein>
<dbReference type="GO" id="GO:0009307">
    <property type="term" value="P:DNA restriction-modification system"/>
    <property type="evidence" value="ECO:0007669"/>
    <property type="project" value="UniProtKB-KW"/>
</dbReference>
<evidence type="ECO:0000256" key="1">
    <source>
        <dbReference type="ARBA" id="ARBA00010203"/>
    </source>
</evidence>
<dbReference type="InterPro" id="IPR017985">
    <property type="entry name" value="MeTrfase_CN4_CS"/>
</dbReference>
<evidence type="ECO:0000256" key="8">
    <source>
        <dbReference type="RuleBase" id="RU362026"/>
    </source>
</evidence>
<dbReference type="InterPro" id="IPR029063">
    <property type="entry name" value="SAM-dependent_MTases_sf"/>
</dbReference>
<dbReference type="EMBL" id="RBEE01000019">
    <property type="protein sequence ID" value="RNL53143.1"/>
    <property type="molecule type" value="Genomic_DNA"/>
</dbReference>
<dbReference type="CDD" id="cd02440">
    <property type="entry name" value="AdoMet_MTases"/>
    <property type="match status" value="1"/>
</dbReference>
<accession>A0A3N0BVX9</accession>
<keyword evidence="5" id="KW-0680">Restriction system</keyword>
<evidence type="ECO:0000259" key="9">
    <source>
        <dbReference type="Pfam" id="PF01555"/>
    </source>
</evidence>
<dbReference type="PROSITE" id="PS00093">
    <property type="entry name" value="N4_MTASE"/>
    <property type="match status" value="1"/>
</dbReference>
<dbReference type="GO" id="GO:0008170">
    <property type="term" value="F:N-methyltransferase activity"/>
    <property type="evidence" value="ECO:0007669"/>
    <property type="project" value="InterPro"/>
</dbReference>
<dbReference type="SUPFAM" id="SSF53335">
    <property type="entry name" value="S-adenosyl-L-methionine-dependent methyltransferases"/>
    <property type="match status" value="1"/>
</dbReference>
<reference evidence="10 11" key="1">
    <citation type="submission" date="2018-10" db="EMBL/GenBank/DDBJ databases">
        <title>Genome sequencing of Pedobacter jejuensis TNB23.</title>
        <authorList>
            <person name="Cho Y.-J."/>
            <person name="Cho A."/>
            <person name="Kim O.-S."/>
        </authorList>
    </citation>
    <scope>NUCLEOTIDE SEQUENCE [LARGE SCALE GENOMIC DNA]</scope>
    <source>
        <strain evidence="10 11">TNB23</strain>
    </source>
</reference>
<keyword evidence="4" id="KW-0949">S-adenosyl-L-methionine</keyword>
<evidence type="ECO:0000313" key="10">
    <source>
        <dbReference type="EMBL" id="RNL53143.1"/>
    </source>
</evidence>
<gene>
    <name evidence="10" type="ORF">D7004_10580</name>
</gene>
<proteinExistence type="inferred from homology"/>
<dbReference type="Proteomes" id="UP000274046">
    <property type="component" value="Unassembled WGS sequence"/>
</dbReference>
<dbReference type="RefSeq" id="WP_123205835.1">
    <property type="nucleotide sequence ID" value="NZ_RBEE01000019.1"/>
</dbReference>
<dbReference type="GO" id="GO:0003677">
    <property type="term" value="F:DNA binding"/>
    <property type="evidence" value="ECO:0007669"/>
    <property type="project" value="UniProtKB-KW"/>
</dbReference>
<sequence>MSLNAHHPIEDILAKDLFSLPMAELAPFIERAFQYWRERGFPYREMTDREIKRKFELVKNSSVLTMSPDKQISSSTSGLELANFFHPQIWKATRWGHHKSPIDYFNDDDTLRKLLEKTIRLWPDRRCWSAYVIRSVFRIYSGGRVSNFRPTVSKALIEKFSFQGATVLDFCAGFGGRLLGAMALERHYIGIDPSITQIDANKKMYETLRPFAKCSAEFLMGCAEEVMPTLKSASIDLIFTSPPYFKQEKYNKESNQSYLRYKNYEKWKNDFLHEVIIQSKRLLKPGGLFIINIADVRGYPLAADFEKLGRNHFSFVDRYELDMVARPLHRKTSLSNKSEPVYIFRKKIVDLNL</sequence>
<dbReference type="Pfam" id="PF01555">
    <property type="entry name" value="N6_N4_Mtase"/>
    <property type="match status" value="1"/>
</dbReference>
<dbReference type="PRINTS" id="PR00508">
    <property type="entry name" value="S21N4MTFRASE"/>
</dbReference>
<keyword evidence="11" id="KW-1185">Reference proteome</keyword>
<dbReference type="OrthoDB" id="9800801at2"/>
<organism evidence="10 11">
    <name type="scientific">Pedobacter jejuensis</name>
    <dbReference type="NCBI Taxonomy" id="1268550"/>
    <lineage>
        <taxon>Bacteria</taxon>
        <taxon>Pseudomonadati</taxon>
        <taxon>Bacteroidota</taxon>
        <taxon>Sphingobacteriia</taxon>
        <taxon>Sphingobacteriales</taxon>
        <taxon>Sphingobacteriaceae</taxon>
        <taxon>Pedobacter</taxon>
    </lineage>
</organism>
<keyword evidence="3" id="KW-0808">Transferase</keyword>
<comment type="caution">
    <text evidence="10">The sequence shown here is derived from an EMBL/GenBank/DDBJ whole genome shotgun (WGS) entry which is preliminary data.</text>
</comment>
<dbReference type="EC" id="2.1.1.-" evidence="8"/>
<evidence type="ECO:0000256" key="5">
    <source>
        <dbReference type="ARBA" id="ARBA00022747"/>
    </source>
</evidence>
<evidence type="ECO:0000256" key="6">
    <source>
        <dbReference type="ARBA" id="ARBA00023125"/>
    </source>
</evidence>
<evidence type="ECO:0000256" key="2">
    <source>
        <dbReference type="ARBA" id="ARBA00022603"/>
    </source>
</evidence>
<dbReference type="Gene3D" id="3.40.50.150">
    <property type="entry name" value="Vaccinia Virus protein VP39"/>
    <property type="match status" value="2"/>
</dbReference>
<name>A0A3N0BVX9_9SPHI</name>
<dbReference type="GO" id="GO:0032259">
    <property type="term" value="P:methylation"/>
    <property type="evidence" value="ECO:0007669"/>
    <property type="project" value="UniProtKB-KW"/>
</dbReference>
<comment type="catalytic activity">
    <reaction evidence="7">
        <text>a 2'-deoxycytidine in DNA + S-adenosyl-L-methionine = an N(4)-methyl-2'-deoxycytidine in DNA + S-adenosyl-L-homocysteine + H(+)</text>
        <dbReference type="Rhea" id="RHEA:16857"/>
        <dbReference type="Rhea" id="RHEA-COMP:11369"/>
        <dbReference type="Rhea" id="RHEA-COMP:13674"/>
        <dbReference type="ChEBI" id="CHEBI:15378"/>
        <dbReference type="ChEBI" id="CHEBI:57856"/>
        <dbReference type="ChEBI" id="CHEBI:59789"/>
        <dbReference type="ChEBI" id="CHEBI:85452"/>
        <dbReference type="ChEBI" id="CHEBI:137933"/>
        <dbReference type="EC" id="2.1.1.113"/>
    </reaction>
</comment>
<feature type="domain" description="DNA methylase N-4/N-6" evidence="9">
    <location>
        <begin position="235"/>
        <end position="347"/>
    </location>
</feature>
<comment type="similarity">
    <text evidence="1">Belongs to the N(4)/N(6)-methyltransferase family. N(4) subfamily.</text>
</comment>
<evidence type="ECO:0000313" key="11">
    <source>
        <dbReference type="Proteomes" id="UP000274046"/>
    </source>
</evidence>
<keyword evidence="2" id="KW-0489">Methyltransferase</keyword>